<proteinExistence type="predicted"/>
<sequence>MEFSPFNASANMANADRGQTGPAQKAPLSGQPRAKKPQFISILGAPEAAENWRASTTQPEYFEDLNLDQIVLALISGRDEYDLAEFFYTPLTSVEAIDYRLEVFGDLENKDVLAAVNDFCAAMRLQRRTHTEANELYQRYQKEILFVDGVEIYTEALLAFSAALSFLPLKSAGLKGLRIALERSVKSQDFRQLVAEIAALKAALAKVKYTMQIRAGKVIIRKPADEIDYGARIEKTFARFKRHASQNYLVSFPQDIRMNSLEERVLVLVGKLYPETFARLDGFRARYDQFIAPFIARYDREIQFYLAMIEQMAYLKRTAGLSFCHPRVSATDKAINNQSGFDLALAIKLAGEEKPLVCNDFFLKGAERIIVVSGPNQGGKTTFARSFGQLCFLASLGLPVPGTGAHIFLFDQMFTQFERAEDVTNLRSKLEDDLKRIHAILQRASGQSVIVLNEIFSSTTLNDQRFLSAKVFEQIIALDALCLSVTFLDELSHMDKKTVSMVSTIVADDPSQRTFKIERRPANGLAYALAVAKKYHLTYQQLNKRLGQ</sequence>
<feature type="compositionally biased region" description="Polar residues" evidence="4">
    <location>
        <begin position="1"/>
        <end position="12"/>
    </location>
</feature>
<evidence type="ECO:0000256" key="2">
    <source>
        <dbReference type="ARBA" id="ARBA00022840"/>
    </source>
</evidence>
<evidence type="ECO:0000259" key="5">
    <source>
        <dbReference type="SMART" id="SM00534"/>
    </source>
</evidence>
<dbReference type="GO" id="GO:0006298">
    <property type="term" value="P:mismatch repair"/>
    <property type="evidence" value="ECO:0007669"/>
    <property type="project" value="InterPro"/>
</dbReference>
<dbReference type="GO" id="GO:0030983">
    <property type="term" value="F:mismatched DNA binding"/>
    <property type="evidence" value="ECO:0007669"/>
    <property type="project" value="InterPro"/>
</dbReference>
<protein>
    <submittedName>
        <fullName evidence="6">MutS domain protein, family 5</fullName>
    </submittedName>
</protein>
<reference evidence="6" key="1">
    <citation type="submission" date="2018-06" db="EMBL/GenBank/DDBJ databases">
        <authorList>
            <person name="Zhirakovskaya E."/>
        </authorList>
    </citation>
    <scope>NUCLEOTIDE SEQUENCE</scope>
</reference>
<evidence type="ECO:0000256" key="4">
    <source>
        <dbReference type="SAM" id="MobiDB-lite"/>
    </source>
</evidence>
<dbReference type="InterPro" id="IPR000432">
    <property type="entry name" value="DNA_mismatch_repair_MutS_C"/>
</dbReference>
<dbReference type="InterPro" id="IPR045076">
    <property type="entry name" value="MutS"/>
</dbReference>
<feature type="region of interest" description="Disordered" evidence="4">
    <location>
        <begin position="1"/>
        <end position="33"/>
    </location>
</feature>
<evidence type="ECO:0000313" key="6">
    <source>
        <dbReference type="EMBL" id="VAW17510.1"/>
    </source>
</evidence>
<dbReference type="EMBL" id="UOEO01000073">
    <property type="protein sequence ID" value="VAW17510.1"/>
    <property type="molecule type" value="Genomic_DNA"/>
</dbReference>
<dbReference type="SMART" id="SM00534">
    <property type="entry name" value="MUTSac"/>
    <property type="match status" value="1"/>
</dbReference>
<dbReference type="Pfam" id="PF00488">
    <property type="entry name" value="MutS_V"/>
    <property type="match status" value="1"/>
</dbReference>
<keyword evidence="2" id="KW-0067">ATP-binding</keyword>
<evidence type="ECO:0000256" key="1">
    <source>
        <dbReference type="ARBA" id="ARBA00022741"/>
    </source>
</evidence>
<dbReference type="GO" id="GO:0140664">
    <property type="term" value="F:ATP-dependent DNA damage sensor activity"/>
    <property type="evidence" value="ECO:0007669"/>
    <property type="project" value="InterPro"/>
</dbReference>
<keyword evidence="3" id="KW-0238">DNA-binding</keyword>
<keyword evidence="1" id="KW-0547">Nucleotide-binding</keyword>
<feature type="domain" description="DNA mismatch repair proteins mutS family" evidence="5">
    <location>
        <begin position="367"/>
        <end position="538"/>
    </location>
</feature>
<dbReference type="PANTHER" id="PTHR11361">
    <property type="entry name" value="DNA MISMATCH REPAIR PROTEIN MUTS FAMILY MEMBER"/>
    <property type="match status" value="1"/>
</dbReference>
<organism evidence="6">
    <name type="scientific">hydrothermal vent metagenome</name>
    <dbReference type="NCBI Taxonomy" id="652676"/>
    <lineage>
        <taxon>unclassified sequences</taxon>
        <taxon>metagenomes</taxon>
        <taxon>ecological metagenomes</taxon>
    </lineage>
</organism>
<dbReference type="SUPFAM" id="SSF52540">
    <property type="entry name" value="P-loop containing nucleoside triphosphate hydrolases"/>
    <property type="match status" value="1"/>
</dbReference>
<dbReference type="Gene3D" id="3.40.50.300">
    <property type="entry name" value="P-loop containing nucleotide triphosphate hydrolases"/>
    <property type="match status" value="1"/>
</dbReference>
<dbReference type="PANTHER" id="PTHR11361:SF34">
    <property type="entry name" value="DNA MISMATCH REPAIR PROTEIN MSH1, MITOCHONDRIAL"/>
    <property type="match status" value="1"/>
</dbReference>
<dbReference type="InterPro" id="IPR027417">
    <property type="entry name" value="P-loop_NTPase"/>
</dbReference>
<dbReference type="AlphaFoldDB" id="A0A3B0TLI3"/>
<evidence type="ECO:0000256" key="3">
    <source>
        <dbReference type="ARBA" id="ARBA00023125"/>
    </source>
</evidence>
<accession>A0A3B0TLI3</accession>
<dbReference type="GO" id="GO:0005829">
    <property type="term" value="C:cytosol"/>
    <property type="evidence" value="ECO:0007669"/>
    <property type="project" value="TreeGrafter"/>
</dbReference>
<dbReference type="GO" id="GO:0005524">
    <property type="term" value="F:ATP binding"/>
    <property type="evidence" value="ECO:0007669"/>
    <property type="project" value="UniProtKB-KW"/>
</dbReference>
<gene>
    <name evidence="6" type="ORF">MNBD_ALPHA12-1823</name>
</gene>
<name>A0A3B0TLI3_9ZZZZ</name>